<accession>A0A8H8TZE1</accession>
<feature type="region of interest" description="Disordered" evidence="2">
    <location>
        <begin position="863"/>
        <end position="897"/>
    </location>
</feature>
<reference evidence="4 5" key="1">
    <citation type="submission" date="2018-05" db="EMBL/GenBank/DDBJ databases">
        <title>Genome sequencing and assembly of the regulated plant pathogen Lachnellula willkommii and related sister species for the development of diagnostic species identification markers.</title>
        <authorList>
            <person name="Giroux E."/>
            <person name="Bilodeau G."/>
        </authorList>
    </citation>
    <scope>NUCLEOTIDE SEQUENCE [LARGE SCALE GENOMIC DNA]</scope>
    <source>
        <strain evidence="4 5">CBS 185.66</strain>
    </source>
</reference>
<feature type="compositionally biased region" description="Pro residues" evidence="2">
    <location>
        <begin position="710"/>
        <end position="728"/>
    </location>
</feature>
<evidence type="ECO:0000313" key="4">
    <source>
        <dbReference type="EMBL" id="TVY27687.1"/>
    </source>
</evidence>
<evidence type="ECO:0000256" key="1">
    <source>
        <dbReference type="SAM" id="Coils"/>
    </source>
</evidence>
<dbReference type="InterPro" id="IPR006568">
    <property type="entry name" value="PSP_pro-rich"/>
</dbReference>
<dbReference type="EMBL" id="QGMH01000044">
    <property type="protein sequence ID" value="TVY27687.1"/>
    <property type="molecule type" value="Genomic_DNA"/>
</dbReference>
<comment type="caution">
    <text evidence="4">The sequence shown here is derived from an EMBL/GenBank/DDBJ whole genome shotgun (WGS) entry which is preliminary data.</text>
</comment>
<dbReference type="PANTHER" id="PTHR12785:SF6">
    <property type="entry name" value="SPLICING FACTOR 3B SUBUNIT 2"/>
    <property type="match status" value="1"/>
</dbReference>
<feature type="compositionally biased region" description="Polar residues" evidence="2">
    <location>
        <begin position="731"/>
        <end position="742"/>
    </location>
</feature>
<evidence type="ECO:0000259" key="3">
    <source>
        <dbReference type="SMART" id="SM00581"/>
    </source>
</evidence>
<dbReference type="OrthoDB" id="10260794at2759"/>
<keyword evidence="5" id="KW-1185">Reference proteome</keyword>
<feature type="compositionally biased region" description="Low complexity" evidence="2">
    <location>
        <begin position="1403"/>
        <end position="1420"/>
    </location>
</feature>
<feature type="compositionally biased region" description="Polar residues" evidence="2">
    <location>
        <begin position="1354"/>
        <end position="1371"/>
    </location>
</feature>
<feature type="compositionally biased region" description="Pro residues" evidence="2">
    <location>
        <begin position="1430"/>
        <end position="1440"/>
    </location>
</feature>
<dbReference type="InterPro" id="IPR052584">
    <property type="entry name" value="U2_snRNP_Complex_Component"/>
</dbReference>
<feature type="compositionally biased region" description="Basic and acidic residues" evidence="2">
    <location>
        <begin position="513"/>
        <end position="532"/>
    </location>
</feature>
<dbReference type="GeneID" id="41985076"/>
<feature type="region of interest" description="Disordered" evidence="2">
    <location>
        <begin position="371"/>
        <end position="455"/>
    </location>
</feature>
<dbReference type="Pfam" id="PF04037">
    <property type="entry name" value="DUF382"/>
    <property type="match status" value="1"/>
</dbReference>
<dbReference type="PANTHER" id="PTHR12785">
    <property type="entry name" value="SPLICING FACTOR 3B"/>
    <property type="match status" value="1"/>
</dbReference>
<dbReference type="RefSeq" id="XP_031006475.1">
    <property type="nucleotide sequence ID" value="XM_031149832.1"/>
</dbReference>
<feature type="compositionally biased region" description="Polar residues" evidence="2">
    <location>
        <begin position="1267"/>
        <end position="1280"/>
    </location>
</feature>
<feature type="compositionally biased region" description="Gly residues" evidence="2">
    <location>
        <begin position="1315"/>
        <end position="1325"/>
    </location>
</feature>
<feature type="region of interest" description="Disordered" evidence="2">
    <location>
        <begin position="1267"/>
        <end position="1464"/>
    </location>
</feature>
<gene>
    <name evidence="4" type="primary">sap145</name>
    <name evidence="4" type="ORF">LHYA1_G004878</name>
</gene>
<dbReference type="InterPro" id="IPR007180">
    <property type="entry name" value="DUF382"/>
</dbReference>
<feature type="region of interest" description="Disordered" evidence="2">
    <location>
        <begin position="471"/>
        <end position="610"/>
    </location>
</feature>
<feature type="region of interest" description="Disordered" evidence="2">
    <location>
        <begin position="1"/>
        <end position="105"/>
    </location>
</feature>
<evidence type="ECO:0000313" key="5">
    <source>
        <dbReference type="Proteomes" id="UP000431533"/>
    </source>
</evidence>
<dbReference type="Proteomes" id="UP000431533">
    <property type="component" value="Unassembled WGS sequence"/>
</dbReference>
<feature type="compositionally biased region" description="Polar residues" evidence="2">
    <location>
        <begin position="884"/>
        <end position="897"/>
    </location>
</feature>
<feature type="compositionally biased region" description="Basic and acidic residues" evidence="2">
    <location>
        <begin position="83"/>
        <end position="94"/>
    </location>
</feature>
<sequence length="1532" mass="169068">MAPKMTKNQMRRAKKKEQKVAQPTPTPGLEKQQSPEPASAQNEAEPPTQDISTLDISEDDPNYAMYKEIMERFNATTEEDEATKEANAGDKGEVFYDDDDEIPDEDEEAAKELKLSKKKRKERDKLSVAELKALVKKPELVDWTDTSASDPRLLVHIKSYRNVVPVPNHWSLKREYLSSKRGVEKPPFALPKFIQETGIAEMRDAVLEKQDQASLKQKQRERVQPKMGKLDIDYQKLYEAFFRFQTKPELTRFGEVYYEGKEYETNLKHLRPGELSDELKEALNIPPGAPPPWLINQQRFGPPPSYPSLKIPGLNAPPPPGGAWGFHPGGYGKPPVDEFNRPLYGGDIFGVLQPQVNSQAGEPVERSLWGELQAPEEESDEEESEDEEEEGDEEDIGAGLQTPSGLETPGGMASTVPSEYPGDMSVGGDFDLRKQKRGTETEESTHPRSAYQVIPEKQIRAEGFFGGERAYDVRSAQNSNLPVLGQDDENRKRKKPGDVDVALDPDSLQNEDGISKDEVKRRFEAQKKEEKGAWAFEEDLSDMIAQESRKRQKRDEEKKGEKRERSDTLRRIRSPEAGKVQSRDDPSSTKERKGELARDSREPASARLTARHSRLPKVILQKNRNIFSNTLPLFLSATATTSKKLHRTGKCINILQDGPSCGTQVSTLLFSFTFTASYHVHQSIALHRTYVFAFELGEGKDMAGKNTFPDPAPGPPGPLNPPPGPPAPYESKQSTTGGNENENWAGLNAEGCCQISRCHGGLETPSPPPLPTGMSRITAPYIEKMDINHQGGEVTHGHTEKMDIDSQRGGATHGYTEGMDIDPICLPVERPTTDVGTDIKEESSTPKSLSALFLDTIVESGEGRSNAATEHGAGRGLPEEQQAHGRNSYSRGSISSGTVKVSRAHSVDMRLRSLSSFDLPCPIQAMDKGSWSKLFIRSPLNDWGEQEKLQPIQIRLLNFLAASPDLWMYLPLFNSHYPGSRSPTEVVQEAPPLWQFIMGIPLQPDFLTNASTKEGHSLPPLTTILGRERSSPRLFLPAYPVFVGDELCIQQLPAQTRPMFVRYMIPRKPPQPPRPYLYHRMLPEPCVTQGQDPPLLQVTLGTQILVTALHDADPELHNLVVIVHHYEIIGDQEQDPHLVREVHEDSLLEEMMIVEQDHLQEETKEEDQDPLTIEIVPHLVPGHLSLLEDHHPQAPVVVTALVLEARIVVIITGLLEPLQALLAGPHHMFIQTEWQSFRKHRIVNLELAHHHVPGLLQCSLVTETGSLAPTGPSSSRNFTAPSPSPSSMSTHNRSDNSGPIIPPSGPRGFVPPNRGSGGFMRGGRGSFNSDRPHRSESGSWGAAPAPAPRTTPAENSTRISTPASRPTQTPSPSIPSGPATTSIPTSASVSTIPTGPSSGGIPTGPRAGVPSRPSLSHSSSIYNKQSNPNPNAPPPGPRPHPAMANIPPIIPGGRLDPTATGITPEVAARLKKRQEEEAVLRKELNTKEEKLRQDLKSWERLERESAAMGLRSELSERHVRMLAGEGVGGAAF</sequence>
<feature type="compositionally biased region" description="Acidic residues" evidence="2">
    <location>
        <begin position="95"/>
        <end position="105"/>
    </location>
</feature>
<name>A0A8H8TZE1_9HELO</name>
<feature type="compositionally biased region" description="Basic and acidic residues" evidence="2">
    <location>
        <begin position="547"/>
        <end position="604"/>
    </location>
</feature>
<feature type="compositionally biased region" description="Acidic residues" evidence="2">
    <location>
        <begin position="374"/>
        <end position="396"/>
    </location>
</feature>
<proteinExistence type="predicted"/>
<protein>
    <submittedName>
        <fullName evidence="4">Pre-mRNA-splicing factor</fullName>
    </submittedName>
</protein>
<keyword evidence="1" id="KW-0175">Coiled coil</keyword>
<feature type="coiled-coil region" evidence="1">
    <location>
        <begin position="1470"/>
        <end position="1501"/>
    </location>
</feature>
<feature type="compositionally biased region" description="Basic and acidic residues" evidence="2">
    <location>
        <begin position="430"/>
        <end position="446"/>
    </location>
</feature>
<organism evidence="4 5">
    <name type="scientific">Lachnellula hyalina</name>
    <dbReference type="NCBI Taxonomy" id="1316788"/>
    <lineage>
        <taxon>Eukaryota</taxon>
        <taxon>Fungi</taxon>
        <taxon>Dikarya</taxon>
        <taxon>Ascomycota</taxon>
        <taxon>Pezizomycotina</taxon>
        <taxon>Leotiomycetes</taxon>
        <taxon>Helotiales</taxon>
        <taxon>Lachnaceae</taxon>
        <taxon>Lachnellula</taxon>
    </lineage>
</organism>
<dbReference type="Pfam" id="PF04046">
    <property type="entry name" value="PSP"/>
    <property type="match status" value="1"/>
</dbReference>
<feature type="domain" description="PSP proline-rich" evidence="3">
    <location>
        <begin position="267"/>
        <end position="320"/>
    </location>
</feature>
<feature type="compositionally biased region" description="Polar residues" evidence="2">
    <location>
        <begin position="1378"/>
        <end position="1389"/>
    </location>
</feature>
<feature type="compositionally biased region" description="Polar residues" evidence="2">
    <location>
        <begin position="31"/>
        <end position="42"/>
    </location>
</feature>
<feature type="region of interest" description="Disordered" evidence="2">
    <location>
        <begin position="703"/>
        <end position="743"/>
    </location>
</feature>
<dbReference type="SMART" id="SM00581">
    <property type="entry name" value="PSP"/>
    <property type="match status" value="1"/>
</dbReference>
<dbReference type="GO" id="GO:0005634">
    <property type="term" value="C:nucleus"/>
    <property type="evidence" value="ECO:0007669"/>
    <property type="project" value="InterPro"/>
</dbReference>
<feature type="compositionally biased region" description="Low complexity" evidence="2">
    <location>
        <begin position="1342"/>
        <end position="1353"/>
    </location>
</feature>
<evidence type="ECO:0000256" key="2">
    <source>
        <dbReference type="SAM" id="MobiDB-lite"/>
    </source>
</evidence>